<dbReference type="InterPro" id="IPR010428">
    <property type="entry name" value="Zincin_1"/>
</dbReference>
<name>A0A1F7URY0_9BACT</name>
<dbReference type="SUPFAM" id="SSF55486">
    <property type="entry name" value="Metalloproteases ('zincins'), catalytic domain"/>
    <property type="match status" value="1"/>
</dbReference>
<dbReference type="CDD" id="cd12952">
    <property type="entry name" value="MMP_ACEL2062"/>
    <property type="match status" value="1"/>
</dbReference>
<evidence type="ECO:0000313" key="1">
    <source>
        <dbReference type="EMBL" id="OGL81053.1"/>
    </source>
</evidence>
<proteinExistence type="predicted"/>
<dbReference type="EMBL" id="MGEK01000034">
    <property type="protein sequence ID" value="OGL81053.1"/>
    <property type="molecule type" value="Genomic_DNA"/>
</dbReference>
<organism evidence="1 2">
    <name type="scientific">Candidatus Uhrbacteria bacterium RIFCSPLOWO2_01_FULL_47_25</name>
    <dbReference type="NCBI Taxonomy" id="1802402"/>
    <lineage>
        <taxon>Bacteria</taxon>
        <taxon>Candidatus Uhriibacteriota</taxon>
    </lineage>
</organism>
<comment type="caution">
    <text evidence="1">The sequence shown here is derived from an EMBL/GenBank/DDBJ whole genome shotgun (WGS) entry which is preliminary data.</text>
</comment>
<sequence length="128" mass="15037">MTREEFEKLTEEALDEIPEKFHKLMDNVVILVEDNARPEHGQEIGIRKNEVLLGLYQGVPQTHRGPHYSMVPPDRITIFQNTIEKFGRTPAGIRQLVKDTIWHEIAHHFGSDERRVRKAEVHRRHRST</sequence>
<dbReference type="Pfam" id="PF06262">
    <property type="entry name" value="Zincin_1"/>
    <property type="match status" value="1"/>
</dbReference>
<accession>A0A1F7URY0</accession>
<evidence type="ECO:0000313" key="2">
    <source>
        <dbReference type="Proteomes" id="UP000176846"/>
    </source>
</evidence>
<evidence type="ECO:0008006" key="3">
    <source>
        <dbReference type="Google" id="ProtNLM"/>
    </source>
</evidence>
<reference evidence="1 2" key="1">
    <citation type="journal article" date="2016" name="Nat. Commun.">
        <title>Thousands of microbial genomes shed light on interconnected biogeochemical processes in an aquifer system.</title>
        <authorList>
            <person name="Anantharaman K."/>
            <person name="Brown C.T."/>
            <person name="Hug L.A."/>
            <person name="Sharon I."/>
            <person name="Castelle C.J."/>
            <person name="Probst A.J."/>
            <person name="Thomas B.C."/>
            <person name="Singh A."/>
            <person name="Wilkins M.J."/>
            <person name="Karaoz U."/>
            <person name="Brodie E.L."/>
            <person name="Williams K.H."/>
            <person name="Hubbard S.S."/>
            <person name="Banfield J.F."/>
        </authorList>
    </citation>
    <scope>NUCLEOTIDE SEQUENCE [LARGE SCALE GENOMIC DNA]</scope>
</reference>
<dbReference type="Gene3D" id="3.30.2010.20">
    <property type="match status" value="1"/>
</dbReference>
<protein>
    <recommendedName>
        <fullName evidence="3">Metallopeptidase family protein</fullName>
    </recommendedName>
</protein>
<dbReference type="Proteomes" id="UP000176846">
    <property type="component" value="Unassembled WGS sequence"/>
</dbReference>
<dbReference type="InterPro" id="IPR038555">
    <property type="entry name" value="Zincin_1_sf"/>
</dbReference>
<gene>
    <name evidence="1" type="ORF">A2936_00455</name>
</gene>
<dbReference type="AlphaFoldDB" id="A0A1F7URY0"/>